<keyword evidence="2" id="KW-1185">Reference proteome</keyword>
<dbReference type="AlphaFoldDB" id="A0A1X7GX75"/>
<accession>A0A1X7GX75</accession>
<name>A0A1X7GX75_9SPHN</name>
<dbReference type="RefSeq" id="WP_244552342.1">
    <property type="nucleotide sequence ID" value="NZ_LT840185.1"/>
</dbReference>
<organism evidence="1 2">
    <name type="scientific">Allosphingosinicella indica</name>
    <dbReference type="NCBI Taxonomy" id="941907"/>
    <lineage>
        <taxon>Bacteria</taxon>
        <taxon>Pseudomonadati</taxon>
        <taxon>Pseudomonadota</taxon>
        <taxon>Alphaproteobacteria</taxon>
        <taxon>Sphingomonadales</taxon>
        <taxon>Sphingomonadaceae</taxon>
        <taxon>Allosphingosinicella</taxon>
    </lineage>
</organism>
<evidence type="ECO:0000313" key="1">
    <source>
        <dbReference type="EMBL" id="SMF75963.1"/>
    </source>
</evidence>
<gene>
    <name evidence="1" type="ORF">SAMN06295910_2404</name>
</gene>
<dbReference type="Proteomes" id="UP000192934">
    <property type="component" value="Chromosome I"/>
</dbReference>
<dbReference type="EMBL" id="LT840185">
    <property type="protein sequence ID" value="SMF75963.1"/>
    <property type="molecule type" value="Genomic_DNA"/>
</dbReference>
<protein>
    <submittedName>
        <fullName evidence="1">Uncharacterized protein</fullName>
    </submittedName>
</protein>
<dbReference type="InterPro" id="IPR011990">
    <property type="entry name" value="TPR-like_helical_dom_sf"/>
</dbReference>
<dbReference type="Gene3D" id="1.25.40.10">
    <property type="entry name" value="Tetratricopeptide repeat domain"/>
    <property type="match status" value="1"/>
</dbReference>
<dbReference type="SUPFAM" id="SSF48452">
    <property type="entry name" value="TPR-like"/>
    <property type="match status" value="1"/>
</dbReference>
<evidence type="ECO:0000313" key="2">
    <source>
        <dbReference type="Proteomes" id="UP000192934"/>
    </source>
</evidence>
<proteinExistence type="predicted"/>
<sequence length="214" mass="23174">MGWLILLALVALVLLALWKFGRVTGPALQFAAAGLLLAGAGYAWQGHPGAEGHYKPPPVRQKVPDTAFAETRGEMLGEFDNAATWLTLAESYQRSGDTKAGVDIIRSGLRKDDRDADLWVGLGNALVIHADGMMTPSAELAFQRAQAIAPDHPGPKFFYGLALAQGQKYDEAEAIWRNLLATAPPDASWREMVEERLAALAQARAMNLTVPQVR</sequence>
<reference evidence="2" key="1">
    <citation type="submission" date="2017-04" db="EMBL/GenBank/DDBJ databases">
        <authorList>
            <person name="Varghese N."/>
            <person name="Submissions S."/>
        </authorList>
    </citation>
    <scope>NUCLEOTIDE SEQUENCE [LARGE SCALE GENOMIC DNA]</scope>
    <source>
        <strain evidence="2">Dd16</strain>
    </source>
</reference>
<dbReference type="STRING" id="941907.SAMN06295910_2404"/>